<dbReference type="InterPro" id="IPR015422">
    <property type="entry name" value="PyrdxlP-dep_Trfase_small"/>
</dbReference>
<reference evidence="2 3" key="1">
    <citation type="submission" date="2020-08" db="EMBL/GenBank/DDBJ databases">
        <title>Genomic Encyclopedia of Type Strains, Phase IV (KMG-IV): sequencing the most valuable type-strain genomes for metagenomic binning, comparative biology and taxonomic classification.</title>
        <authorList>
            <person name="Goeker M."/>
        </authorList>
    </citation>
    <scope>NUCLEOTIDE SEQUENCE [LARGE SCALE GENOMIC DNA]</scope>
    <source>
        <strain evidence="2 3">DSM 44197</strain>
    </source>
</reference>
<dbReference type="SUPFAM" id="SSF53383">
    <property type="entry name" value="PLP-dependent transferases"/>
    <property type="match status" value="1"/>
</dbReference>
<dbReference type="Gene3D" id="3.90.1150.10">
    <property type="entry name" value="Aspartate Aminotransferase, domain 1"/>
    <property type="match status" value="1"/>
</dbReference>
<dbReference type="PANTHER" id="PTHR43586">
    <property type="entry name" value="CYSTEINE DESULFURASE"/>
    <property type="match status" value="1"/>
</dbReference>
<name>A0A7W3LS70_ACTNM</name>
<dbReference type="EMBL" id="JACJIA010000006">
    <property type="protein sequence ID" value="MBA8953315.1"/>
    <property type="molecule type" value="Genomic_DNA"/>
</dbReference>
<accession>A0A7W3LS70</accession>
<sequence>MSISTRISLSEARREFAAEVAYLDTAAYGLPPRAAHRAMLEAERARAAGTLDLAAMDEAVRRSRAAFARLAGVPAERVAVGPQVSYFVGLVAASLPAGATVLVAEEDFTSVLFPFLARPELTVRSVPLERIAEAVDERVDLVAVSAVQSADGRIAPLAELAEAARACGVRILLDATQAAGWLPLPVDRVDLVVCGGYKWLLGPRGTAFLTGSREALAQLPPVGAGWYAGAEVWDSLYGPPLRLADDARRLDLSPAWSSWVGQAPALEWLERVGVEAIHAHDVALANRFRAGLGLPPGDSAIVSVPVVDGTAEALRAHGVVAALRAGRLRCAFHVSTDEEDVDKAVAALAGRVVRREPARGAHR</sequence>
<evidence type="ECO:0000259" key="1">
    <source>
        <dbReference type="Pfam" id="PF00266"/>
    </source>
</evidence>
<dbReference type="AlphaFoldDB" id="A0A7W3LS70"/>
<protein>
    <submittedName>
        <fullName evidence="2">Selenocysteine lyase/cysteine desulfurase</fullName>
    </submittedName>
</protein>
<gene>
    <name evidence="2" type="ORF">HNR61_004965</name>
</gene>
<dbReference type="PANTHER" id="PTHR43586:SF21">
    <property type="entry name" value="PYRIDOXAL PHOSPHATE (PLP)-DEPENDENT ASPARTATE AMINOTRANSFERASE SUPERFAMILY"/>
    <property type="match status" value="1"/>
</dbReference>
<dbReference type="RefSeq" id="WP_182845493.1">
    <property type="nucleotide sequence ID" value="NZ_BAAALP010000001.1"/>
</dbReference>
<dbReference type="Gene3D" id="3.40.640.10">
    <property type="entry name" value="Type I PLP-dependent aspartate aminotransferase-like (Major domain)"/>
    <property type="match status" value="1"/>
</dbReference>
<evidence type="ECO:0000313" key="2">
    <source>
        <dbReference type="EMBL" id="MBA8953315.1"/>
    </source>
</evidence>
<comment type="caution">
    <text evidence="2">The sequence shown here is derived from an EMBL/GenBank/DDBJ whole genome shotgun (WGS) entry which is preliminary data.</text>
</comment>
<keyword evidence="2" id="KW-0456">Lyase</keyword>
<dbReference type="Pfam" id="PF00266">
    <property type="entry name" value="Aminotran_5"/>
    <property type="match status" value="1"/>
</dbReference>
<dbReference type="InterPro" id="IPR015421">
    <property type="entry name" value="PyrdxlP-dep_Trfase_major"/>
</dbReference>
<feature type="domain" description="Aminotransferase class V" evidence="1">
    <location>
        <begin position="125"/>
        <end position="292"/>
    </location>
</feature>
<evidence type="ECO:0000313" key="3">
    <source>
        <dbReference type="Proteomes" id="UP000572680"/>
    </source>
</evidence>
<dbReference type="Proteomes" id="UP000572680">
    <property type="component" value="Unassembled WGS sequence"/>
</dbReference>
<dbReference type="GO" id="GO:0016829">
    <property type="term" value="F:lyase activity"/>
    <property type="evidence" value="ECO:0007669"/>
    <property type="project" value="UniProtKB-KW"/>
</dbReference>
<dbReference type="InterPro" id="IPR015424">
    <property type="entry name" value="PyrdxlP-dep_Trfase"/>
</dbReference>
<proteinExistence type="predicted"/>
<keyword evidence="3" id="KW-1185">Reference proteome</keyword>
<organism evidence="2 3">
    <name type="scientific">Actinomadura namibiensis</name>
    <dbReference type="NCBI Taxonomy" id="182080"/>
    <lineage>
        <taxon>Bacteria</taxon>
        <taxon>Bacillati</taxon>
        <taxon>Actinomycetota</taxon>
        <taxon>Actinomycetes</taxon>
        <taxon>Streptosporangiales</taxon>
        <taxon>Thermomonosporaceae</taxon>
        <taxon>Actinomadura</taxon>
    </lineage>
</organism>
<dbReference type="InterPro" id="IPR000192">
    <property type="entry name" value="Aminotrans_V_dom"/>
</dbReference>